<dbReference type="Proteomes" id="UP000281028">
    <property type="component" value="Unassembled WGS sequence"/>
</dbReference>
<evidence type="ECO:0000259" key="1">
    <source>
        <dbReference type="Pfam" id="PF08241"/>
    </source>
</evidence>
<dbReference type="Gene3D" id="3.40.50.150">
    <property type="entry name" value="Vaccinia Virus protein VP39"/>
    <property type="match status" value="1"/>
</dbReference>
<evidence type="ECO:0000313" key="3">
    <source>
        <dbReference type="Proteomes" id="UP000281028"/>
    </source>
</evidence>
<dbReference type="SUPFAM" id="SSF53335">
    <property type="entry name" value="S-adenosyl-L-methionine-dependent methyltransferases"/>
    <property type="match status" value="1"/>
</dbReference>
<dbReference type="PANTHER" id="PTHR43591">
    <property type="entry name" value="METHYLTRANSFERASE"/>
    <property type="match status" value="1"/>
</dbReference>
<keyword evidence="2" id="KW-0808">Transferase</keyword>
<protein>
    <submittedName>
        <fullName evidence="2">Class I SAM-dependent methyltransferase</fullName>
    </submittedName>
</protein>
<dbReference type="Pfam" id="PF08241">
    <property type="entry name" value="Methyltransf_11"/>
    <property type="match status" value="1"/>
</dbReference>
<dbReference type="InterPro" id="IPR013216">
    <property type="entry name" value="Methyltransf_11"/>
</dbReference>
<reference evidence="2" key="1">
    <citation type="submission" date="2020-05" db="EMBL/GenBank/DDBJ databases">
        <title>Chitinophaga laudate sp. nov., isolated from a tropical peat swamp.</title>
        <authorList>
            <person name="Goh C.B.S."/>
            <person name="Lee M.S."/>
            <person name="Parimannan S."/>
            <person name="Pasbakhsh P."/>
            <person name="Yule C.M."/>
            <person name="Rajandas H."/>
            <person name="Loke S."/>
            <person name="Croft L."/>
            <person name="Tan J.B.L."/>
        </authorList>
    </citation>
    <scope>NUCLEOTIDE SEQUENCE</scope>
    <source>
        <strain evidence="2">Mgbs1</strain>
    </source>
</reference>
<accession>A0A9Q5D3V9</accession>
<dbReference type="EMBL" id="RIAR02000001">
    <property type="protein sequence ID" value="NSL85728.1"/>
    <property type="molecule type" value="Genomic_DNA"/>
</dbReference>
<comment type="caution">
    <text evidence="2">The sequence shown here is derived from an EMBL/GenBank/DDBJ whole genome shotgun (WGS) entry which is preliminary data.</text>
</comment>
<feature type="domain" description="Methyltransferase type 11" evidence="1">
    <location>
        <begin position="45"/>
        <end position="141"/>
    </location>
</feature>
<proteinExistence type="predicted"/>
<gene>
    <name evidence="2" type="ORF">ECE50_002725</name>
</gene>
<organism evidence="2 3">
    <name type="scientific">Chitinophaga solisilvae</name>
    <dbReference type="NCBI Taxonomy" id="1233460"/>
    <lineage>
        <taxon>Bacteria</taxon>
        <taxon>Pseudomonadati</taxon>
        <taxon>Bacteroidota</taxon>
        <taxon>Chitinophagia</taxon>
        <taxon>Chitinophagales</taxon>
        <taxon>Chitinophagaceae</taxon>
        <taxon>Chitinophaga</taxon>
    </lineage>
</organism>
<dbReference type="GO" id="GO:0008757">
    <property type="term" value="F:S-adenosylmethionine-dependent methyltransferase activity"/>
    <property type="evidence" value="ECO:0007669"/>
    <property type="project" value="InterPro"/>
</dbReference>
<sequence>MEKEVYKISGNDAANYEEHLGPLIFEPSARALLPHIAGLPASAVLELACGSGRLTRHLREAFPPPATLTATDINPDMLELAQQLPDNDAIIFQLADAQQLPFSDASFDLVINQFGLMFLPDKQGGVNEAFRVLKPGGHFAFTTWDQTAAMPLFKLLIDEIIIPVFSGEDTSRFHTPFALHEPGQLGHYLHQAGFTTTHIIPLKYKGQATSPQQLVTSYFLQHPLGRQVKEKAPASFDTIARQLEQGLIQQFGAGAFEFELSAWAGIGQK</sequence>
<dbReference type="PANTHER" id="PTHR43591:SF24">
    <property type="entry name" value="2-METHOXY-6-POLYPRENYL-1,4-BENZOQUINOL METHYLASE, MITOCHONDRIAL"/>
    <property type="match status" value="1"/>
</dbReference>
<keyword evidence="3" id="KW-1185">Reference proteome</keyword>
<evidence type="ECO:0000313" key="2">
    <source>
        <dbReference type="EMBL" id="NSL85728.1"/>
    </source>
</evidence>
<dbReference type="InterPro" id="IPR029063">
    <property type="entry name" value="SAM-dependent_MTases_sf"/>
</dbReference>
<name>A0A9Q5D3V9_9BACT</name>
<dbReference type="CDD" id="cd02440">
    <property type="entry name" value="AdoMet_MTases"/>
    <property type="match status" value="1"/>
</dbReference>
<dbReference type="GO" id="GO:0032259">
    <property type="term" value="P:methylation"/>
    <property type="evidence" value="ECO:0007669"/>
    <property type="project" value="UniProtKB-KW"/>
</dbReference>
<dbReference type="AlphaFoldDB" id="A0A9Q5D3V9"/>
<keyword evidence="2" id="KW-0489">Methyltransferase</keyword>